<dbReference type="RefSeq" id="WP_097022575.1">
    <property type="nucleotide sequence ID" value="NZ_OBQJ01000004.1"/>
</dbReference>
<dbReference type="Gene3D" id="1.10.357.10">
    <property type="entry name" value="Tetracycline Repressor, domain 2"/>
    <property type="match status" value="1"/>
</dbReference>
<dbReference type="InterPro" id="IPR050109">
    <property type="entry name" value="HTH-type_TetR-like_transc_reg"/>
</dbReference>
<dbReference type="EMBL" id="OBQJ01000004">
    <property type="protein sequence ID" value="SOC54583.1"/>
    <property type="molecule type" value="Genomic_DNA"/>
</dbReference>
<keyword evidence="1 2" id="KW-0238">DNA-binding</keyword>
<dbReference type="AlphaFoldDB" id="A0A285VKT1"/>
<dbReference type="InterPro" id="IPR009057">
    <property type="entry name" value="Homeodomain-like_sf"/>
</dbReference>
<reference evidence="5 6" key="1">
    <citation type="submission" date="2017-08" db="EMBL/GenBank/DDBJ databases">
        <authorList>
            <person name="de Groot N.N."/>
        </authorList>
    </citation>
    <scope>NUCLEOTIDE SEQUENCE [LARGE SCALE GENOMIC DNA]</scope>
    <source>
        <strain evidence="5 6">USBA 855</strain>
    </source>
</reference>
<evidence type="ECO:0000256" key="3">
    <source>
        <dbReference type="SAM" id="MobiDB-lite"/>
    </source>
</evidence>
<dbReference type="Pfam" id="PF00440">
    <property type="entry name" value="TetR_N"/>
    <property type="match status" value="1"/>
</dbReference>
<accession>A0A285VKT1</accession>
<proteinExistence type="predicted"/>
<dbReference type="PANTHER" id="PTHR30055">
    <property type="entry name" value="HTH-TYPE TRANSCRIPTIONAL REGULATOR RUTR"/>
    <property type="match status" value="1"/>
</dbReference>
<dbReference type="GO" id="GO:0000976">
    <property type="term" value="F:transcription cis-regulatory region binding"/>
    <property type="evidence" value="ECO:0007669"/>
    <property type="project" value="TreeGrafter"/>
</dbReference>
<feature type="DNA-binding region" description="H-T-H motif" evidence="2">
    <location>
        <begin position="43"/>
        <end position="62"/>
    </location>
</feature>
<dbReference type="GO" id="GO:0003700">
    <property type="term" value="F:DNA-binding transcription factor activity"/>
    <property type="evidence" value="ECO:0007669"/>
    <property type="project" value="TreeGrafter"/>
</dbReference>
<dbReference type="InterPro" id="IPR001647">
    <property type="entry name" value="HTH_TetR"/>
</dbReference>
<evidence type="ECO:0000256" key="1">
    <source>
        <dbReference type="ARBA" id="ARBA00023125"/>
    </source>
</evidence>
<dbReference type="PRINTS" id="PR00455">
    <property type="entry name" value="HTHTETR"/>
</dbReference>
<organism evidence="5 6">
    <name type="scientific">Chromohalobacter canadensis</name>
    <dbReference type="NCBI Taxonomy" id="141389"/>
    <lineage>
        <taxon>Bacteria</taxon>
        <taxon>Pseudomonadati</taxon>
        <taxon>Pseudomonadota</taxon>
        <taxon>Gammaproteobacteria</taxon>
        <taxon>Oceanospirillales</taxon>
        <taxon>Halomonadaceae</taxon>
        <taxon>Chromohalobacter</taxon>
    </lineage>
</organism>
<feature type="region of interest" description="Disordered" evidence="3">
    <location>
        <begin position="1"/>
        <end position="21"/>
    </location>
</feature>
<feature type="compositionally biased region" description="Basic and acidic residues" evidence="3">
    <location>
        <begin position="1"/>
        <end position="10"/>
    </location>
</feature>
<evidence type="ECO:0000259" key="4">
    <source>
        <dbReference type="PROSITE" id="PS50977"/>
    </source>
</evidence>
<name>A0A285VKT1_9GAMM</name>
<evidence type="ECO:0000256" key="2">
    <source>
        <dbReference type="PROSITE-ProRule" id="PRU00335"/>
    </source>
</evidence>
<protein>
    <submittedName>
        <fullName evidence="5">Transcriptional regulator, TetR family</fullName>
    </submittedName>
</protein>
<evidence type="ECO:0000313" key="5">
    <source>
        <dbReference type="EMBL" id="SOC54583.1"/>
    </source>
</evidence>
<feature type="domain" description="HTH tetR-type" evidence="4">
    <location>
        <begin position="20"/>
        <end position="80"/>
    </location>
</feature>
<dbReference type="PROSITE" id="PS50977">
    <property type="entry name" value="HTH_TETR_2"/>
    <property type="match status" value="1"/>
</dbReference>
<dbReference type="PANTHER" id="PTHR30055:SF223">
    <property type="entry name" value="HTH-TYPE TRANSCRIPTIONAL REGULATOR UIDR"/>
    <property type="match status" value="1"/>
</dbReference>
<sequence>MKRNAGETGKKSGTRRLSGPERRRQLLDTALQIVREEGADRLTLGYLAARAGVSKPVAYDHFGTRSKLLIALYKLLDRRQSEALRETLTSDGKSFEETASLLAAAHVHCHADTSGEWHAIGAALAGSEEKEAVYQELLDGYVQLFAAVMKPYCTLEDPELERRCVGLIGAGDALSAAMVRGNCSEADAAESFAALIRGGLRETP</sequence>
<gene>
    <name evidence="5" type="ORF">SAMN05421509_10418</name>
</gene>
<evidence type="ECO:0000313" key="6">
    <source>
        <dbReference type="Proteomes" id="UP000219023"/>
    </source>
</evidence>
<dbReference type="SUPFAM" id="SSF46689">
    <property type="entry name" value="Homeodomain-like"/>
    <property type="match status" value="1"/>
</dbReference>
<dbReference type="Proteomes" id="UP000219023">
    <property type="component" value="Unassembled WGS sequence"/>
</dbReference>
<dbReference type="OrthoDB" id="70491at2"/>